<evidence type="ECO:0000259" key="8">
    <source>
        <dbReference type="Pfam" id="PF01694"/>
    </source>
</evidence>
<feature type="transmembrane region" description="Helical" evidence="7">
    <location>
        <begin position="132"/>
        <end position="151"/>
    </location>
</feature>
<dbReference type="InterPro" id="IPR035952">
    <property type="entry name" value="Rhomboid-like_sf"/>
</dbReference>
<evidence type="ECO:0000256" key="7">
    <source>
        <dbReference type="SAM" id="Phobius"/>
    </source>
</evidence>
<evidence type="ECO:0000256" key="6">
    <source>
        <dbReference type="ARBA" id="ARBA00023136"/>
    </source>
</evidence>
<protein>
    <recommendedName>
        <fullName evidence="8">Peptidase S54 rhomboid domain-containing protein</fullName>
    </recommendedName>
</protein>
<comment type="similarity">
    <text evidence="2">Belongs to the peptidase S54 family.</text>
</comment>
<dbReference type="InterPro" id="IPR022764">
    <property type="entry name" value="Peptidase_S54_rhomboid_dom"/>
</dbReference>
<dbReference type="SUPFAM" id="SSF144091">
    <property type="entry name" value="Rhomboid-like"/>
    <property type="match status" value="2"/>
</dbReference>
<keyword evidence="6 7" id="KW-0472">Membrane</keyword>
<feature type="domain" description="Peptidase S54 rhomboid" evidence="8">
    <location>
        <begin position="180"/>
        <end position="213"/>
    </location>
</feature>
<comment type="subcellular location">
    <subcellularLocation>
        <location evidence="1">Membrane</location>
        <topology evidence="1">Multi-pass membrane protein</topology>
    </subcellularLocation>
</comment>
<reference evidence="9 10" key="1">
    <citation type="journal article" date="2018" name="New Phytol.">
        <title>Phylogenomics of Endogonaceae and evolution of mycorrhizas within Mucoromycota.</title>
        <authorList>
            <person name="Chang Y."/>
            <person name="Desiro A."/>
            <person name="Na H."/>
            <person name="Sandor L."/>
            <person name="Lipzen A."/>
            <person name="Clum A."/>
            <person name="Barry K."/>
            <person name="Grigoriev I.V."/>
            <person name="Martin F.M."/>
            <person name="Stajich J.E."/>
            <person name="Smith M.E."/>
            <person name="Bonito G."/>
            <person name="Spatafora J.W."/>
        </authorList>
    </citation>
    <scope>NUCLEOTIDE SEQUENCE [LARGE SCALE GENOMIC DNA]</scope>
    <source>
        <strain evidence="9 10">AD002</strain>
    </source>
</reference>
<evidence type="ECO:0000256" key="5">
    <source>
        <dbReference type="ARBA" id="ARBA00022989"/>
    </source>
</evidence>
<evidence type="ECO:0000313" key="10">
    <source>
        <dbReference type="Proteomes" id="UP000274822"/>
    </source>
</evidence>
<feature type="transmembrane region" description="Helical" evidence="7">
    <location>
        <begin position="310"/>
        <end position="333"/>
    </location>
</feature>
<accession>A0A433QSQ6</accession>
<dbReference type="InterPro" id="IPR050925">
    <property type="entry name" value="Rhomboid_protease_S54"/>
</dbReference>
<dbReference type="PANTHER" id="PTHR43731:SF14">
    <property type="entry name" value="PRESENILIN-ASSOCIATED RHOMBOID-LIKE PROTEIN, MITOCHONDRIAL"/>
    <property type="match status" value="1"/>
</dbReference>
<gene>
    <name evidence="9" type="ORF">BC938DRAFT_474171</name>
</gene>
<dbReference type="Pfam" id="PF01694">
    <property type="entry name" value="Rhomboid"/>
    <property type="match status" value="2"/>
</dbReference>
<dbReference type="EMBL" id="RBNJ01001744">
    <property type="protein sequence ID" value="RUS32816.1"/>
    <property type="molecule type" value="Genomic_DNA"/>
</dbReference>
<evidence type="ECO:0000256" key="4">
    <source>
        <dbReference type="ARBA" id="ARBA00022801"/>
    </source>
</evidence>
<dbReference type="Proteomes" id="UP000274822">
    <property type="component" value="Unassembled WGS sequence"/>
</dbReference>
<evidence type="ECO:0000313" key="9">
    <source>
        <dbReference type="EMBL" id="RUS32816.1"/>
    </source>
</evidence>
<keyword evidence="10" id="KW-1185">Reference proteome</keyword>
<evidence type="ECO:0000256" key="3">
    <source>
        <dbReference type="ARBA" id="ARBA00022692"/>
    </source>
</evidence>
<evidence type="ECO:0000256" key="2">
    <source>
        <dbReference type="ARBA" id="ARBA00009045"/>
    </source>
</evidence>
<keyword evidence="5 7" id="KW-1133">Transmembrane helix</keyword>
<dbReference type="GO" id="GO:0016020">
    <property type="term" value="C:membrane"/>
    <property type="evidence" value="ECO:0007669"/>
    <property type="project" value="UniProtKB-SubCell"/>
</dbReference>
<feature type="domain" description="Peptidase S54 rhomboid" evidence="8">
    <location>
        <begin position="251"/>
        <end position="363"/>
    </location>
</feature>
<name>A0A433QSQ6_9FUNG</name>
<evidence type="ECO:0000256" key="1">
    <source>
        <dbReference type="ARBA" id="ARBA00004141"/>
    </source>
</evidence>
<keyword evidence="4" id="KW-0378">Hydrolase</keyword>
<sequence length="374" mass="42369">MSILRLACRPFRRPLFNQPTFFNPNLTPNTPITRFSTANNAFFTTNKHMSTFLANTHPQPSLRSLFSNVPLIPASAPRALNRMALFRPTNLRTYIRPHYYNDPSSLSSAVRRNQNPIVRFARSLDNTNPNTVIWFIIGTNISVYLAWMYAIGSYQQFRDARWLLFMTKNFLVSNNNIEHGRLHTLLTSAFSHKDLPHLGINMFVLYSIGTAVCPTCRYPESCDKGAGCKSYTPFYLWYINTYHLAILHHTETVGATRFLVLYSVAGVAGGLAHLAYHRFIRPVLASNKGQAREQFPITGTLGASDPHARFLIFFVIPMPAYLMVGLFAAYDIYRASTLSPGRVDSASHIGGALYGLGYYFLRVRPLLRAGRWRV</sequence>
<dbReference type="Gene3D" id="1.20.1540.10">
    <property type="entry name" value="Rhomboid-like"/>
    <property type="match status" value="1"/>
</dbReference>
<organism evidence="9 10">
    <name type="scientific">Jimgerdemannia flammicorona</name>
    <dbReference type="NCBI Taxonomy" id="994334"/>
    <lineage>
        <taxon>Eukaryota</taxon>
        <taxon>Fungi</taxon>
        <taxon>Fungi incertae sedis</taxon>
        <taxon>Mucoromycota</taxon>
        <taxon>Mucoromycotina</taxon>
        <taxon>Endogonomycetes</taxon>
        <taxon>Endogonales</taxon>
        <taxon>Endogonaceae</taxon>
        <taxon>Jimgerdemannia</taxon>
    </lineage>
</organism>
<dbReference type="PANTHER" id="PTHR43731">
    <property type="entry name" value="RHOMBOID PROTEASE"/>
    <property type="match status" value="1"/>
</dbReference>
<dbReference type="AlphaFoldDB" id="A0A433QSQ6"/>
<dbReference type="GO" id="GO:0004252">
    <property type="term" value="F:serine-type endopeptidase activity"/>
    <property type="evidence" value="ECO:0007669"/>
    <property type="project" value="InterPro"/>
</dbReference>
<proteinExistence type="inferred from homology"/>
<keyword evidence="3 7" id="KW-0812">Transmembrane</keyword>
<comment type="caution">
    <text evidence="9">The sequence shown here is derived from an EMBL/GenBank/DDBJ whole genome shotgun (WGS) entry which is preliminary data.</text>
</comment>